<evidence type="ECO:0000313" key="5">
    <source>
        <dbReference type="RefSeq" id="XP_012935057.1"/>
    </source>
</evidence>
<evidence type="ECO:0000259" key="1">
    <source>
        <dbReference type="Pfam" id="PF10469"/>
    </source>
</evidence>
<dbReference type="RefSeq" id="XP_005093116.1">
    <property type="nucleotide sequence ID" value="XM_005093059.3"/>
</dbReference>
<gene>
    <name evidence="3 4 5 6" type="primary">LOC101852307</name>
</gene>
<keyword evidence="2" id="KW-1185">Reference proteome</keyword>
<dbReference type="InterPro" id="IPR019510">
    <property type="entry name" value="AKAP7-like_phosphoesterase"/>
</dbReference>
<dbReference type="Pfam" id="PF10469">
    <property type="entry name" value="AKAP7_NLS"/>
    <property type="match status" value="1"/>
</dbReference>
<evidence type="ECO:0000313" key="3">
    <source>
        <dbReference type="RefSeq" id="XP_005093116.1"/>
    </source>
</evidence>
<accession>A0ABM0ZV25</accession>
<dbReference type="SUPFAM" id="SSF55144">
    <property type="entry name" value="LigT-like"/>
    <property type="match status" value="1"/>
</dbReference>
<dbReference type="Gene3D" id="3.90.1140.10">
    <property type="entry name" value="Cyclic phosphodiesterase"/>
    <property type="match status" value="1"/>
</dbReference>
<evidence type="ECO:0000313" key="2">
    <source>
        <dbReference type="Proteomes" id="UP000694888"/>
    </source>
</evidence>
<dbReference type="Proteomes" id="UP000694888">
    <property type="component" value="Unplaced"/>
</dbReference>
<reference evidence="3 4" key="1">
    <citation type="submission" date="2025-05" db="UniProtKB">
        <authorList>
            <consortium name="RefSeq"/>
        </authorList>
    </citation>
    <scope>IDENTIFICATION</scope>
</reference>
<evidence type="ECO:0000313" key="6">
    <source>
        <dbReference type="RefSeq" id="XP_012935059.1"/>
    </source>
</evidence>
<dbReference type="PANTHER" id="PTHR15934">
    <property type="entry name" value="RNA 2',3'-CYCLIC PHOSPHODIESTERASE"/>
    <property type="match status" value="1"/>
</dbReference>
<feature type="domain" description="A-kinase anchor protein 7-like phosphoesterase" evidence="1">
    <location>
        <begin position="9"/>
        <end position="198"/>
    </location>
</feature>
<organism evidence="2 4">
    <name type="scientific">Aplysia californica</name>
    <name type="common">California sea hare</name>
    <dbReference type="NCBI Taxonomy" id="6500"/>
    <lineage>
        <taxon>Eukaryota</taxon>
        <taxon>Metazoa</taxon>
        <taxon>Spiralia</taxon>
        <taxon>Lophotrochozoa</taxon>
        <taxon>Mollusca</taxon>
        <taxon>Gastropoda</taxon>
        <taxon>Heterobranchia</taxon>
        <taxon>Euthyneura</taxon>
        <taxon>Tectipleura</taxon>
        <taxon>Aplysiida</taxon>
        <taxon>Aplysioidea</taxon>
        <taxon>Aplysiidae</taxon>
        <taxon>Aplysia</taxon>
    </lineage>
</organism>
<name>A0ABM0ZV25_APLCA</name>
<dbReference type="InterPro" id="IPR052641">
    <property type="entry name" value="AKAP7_isoform_gamma"/>
</dbReference>
<dbReference type="RefSeq" id="XP_012935056.1">
    <property type="nucleotide sequence ID" value="XM_013079602.2"/>
</dbReference>
<dbReference type="GeneID" id="101852307"/>
<dbReference type="RefSeq" id="XP_012935059.1">
    <property type="nucleotide sequence ID" value="XM_013079605.2"/>
</dbReference>
<sequence>MSETSKRANYFYCVRVTNPFVHDAIQDALDWVLDKDPQYTDFCYTKEMLHVTLCEVCLETENDIERASQALTSIEDELRANLPHSELTLKGITTFFDKVMVADVEFERDFLKFAEFFTRKMKQAGVNVVEKHAFRPHMTIMKVSSMKARKAKVENINPWLFVNLKKTLFGTQSVNSIHLCKMGYDRREDGFYKTPGEVIFKRQH</sequence>
<proteinExistence type="predicted"/>
<dbReference type="InterPro" id="IPR009097">
    <property type="entry name" value="Cyclic_Pdiesterase"/>
</dbReference>
<dbReference type="PANTHER" id="PTHR15934:SF2">
    <property type="entry name" value="A-KINASE ANCHOR PROTEIN 7-LIKE PHOSPHOESTERASE DOMAIN-CONTAINING PROTEIN"/>
    <property type="match status" value="1"/>
</dbReference>
<evidence type="ECO:0000313" key="4">
    <source>
        <dbReference type="RefSeq" id="XP_012935056.1"/>
    </source>
</evidence>
<protein>
    <submittedName>
        <fullName evidence="3 4">Uncharacterized protein LOC101852307 isoform X1</fullName>
    </submittedName>
</protein>
<dbReference type="RefSeq" id="XP_012935057.1">
    <property type="nucleotide sequence ID" value="XM_013079603.2"/>
</dbReference>